<sequence>MENVVSVGEIKWGDMNPIISYTEKVGSKEKVVKGVRIRGQMPHPDFVKAMDSLGNDFLNMMQLRLLDNELLGDRIIVTGLKASESGRVAIRVQLLFDHVKAKEYITPSYAMEQLPDAAQRHITRALVEAKRYLKGKSAQTVLTFDGGNDTGAKAAVS</sequence>
<comment type="caution">
    <text evidence="1">The sequence shown here is derived from an EMBL/GenBank/DDBJ whole genome shotgun (WGS) entry which is preliminary data.</text>
</comment>
<protein>
    <submittedName>
        <fullName evidence="1">Uncharacterized protein</fullName>
    </submittedName>
</protein>
<organism evidence="1 2">
    <name type="scientific">Acidaminococcus fermentans</name>
    <dbReference type="NCBI Taxonomy" id="905"/>
    <lineage>
        <taxon>Bacteria</taxon>
        <taxon>Bacillati</taxon>
        <taxon>Bacillota</taxon>
        <taxon>Negativicutes</taxon>
        <taxon>Acidaminococcales</taxon>
        <taxon>Acidaminococcaceae</taxon>
        <taxon>Acidaminococcus</taxon>
    </lineage>
</organism>
<dbReference type="EMBL" id="VULN01000009">
    <property type="protein sequence ID" value="MSS82337.1"/>
    <property type="molecule type" value="Genomic_DNA"/>
</dbReference>
<gene>
    <name evidence="1" type="ORF">FX155_06995</name>
</gene>
<dbReference type="Proteomes" id="UP000441455">
    <property type="component" value="Unassembled WGS sequence"/>
</dbReference>
<evidence type="ECO:0000313" key="1">
    <source>
        <dbReference type="EMBL" id="MSS82337.1"/>
    </source>
</evidence>
<dbReference type="AlphaFoldDB" id="A0A6N7VL35"/>
<reference evidence="1 2" key="1">
    <citation type="submission" date="2019-08" db="EMBL/GenBank/DDBJ databases">
        <title>In-depth cultivation of the pig gut microbiome towards novel bacterial diversity and tailored functional studies.</title>
        <authorList>
            <person name="Wylensek D."/>
            <person name="Hitch T.C.A."/>
            <person name="Clavel T."/>
        </authorList>
    </citation>
    <scope>NUCLEOTIDE SEQUENCE [LARGE SCALE GENOMIC DNA]</scope>
    <source>
        <strain evidence="1 2">WCA-389-WT-5B</strain>
    </source>
</reference>
<dbReference type="RefSeq" id="WP_154488205.1">
    <property type="nucleotide sequence ID" value="NZ_VULN01000009.1"/>
</dbReference>
<proteinExistence type="predicted"/>
<evidence type="ECO:0000313" key="2">
    <source>
        <dbReference type="Proteomes" id="UP000441455"/>
    </source>
</evidence>
<accession>A0A6N7VL35</accession>
<name>A0A6N7VL35_ACIFE</name>